<dbReference type="GO" id="GO:0009024">
    <property type="term" value="F:tagatose-6-phosphate kinase activity"/>
    <property type="evidence" value="ECO:0007669"/>
    <property type="project" value="UniProtKB-EC"/>
</dbReference>
<evidence type="ECO:0000259" key="7">
    <source>
        <dbReference type="Pfam" id="PF00294"/>
    </source>
</evidence>
<comment type="similarity">
    <text evidence="6">Belongs to the carbohydrate kinase PfkB family. LacC subfamily.</text>
</comment>
<dbReference type="AlphaFoldDB" id="A0A917D145"/>
<dbReference type="Proteomes" id="UP000644756">
    <property type="component" value="Unassembled WGS sequence"/>
</dbReference>
<dbReference type="PANTHER" id="PTHR46566">
    <property type="entry name" value="1-PHOSPHOFRUCTOKINASE-RELATED"/>
    <property type="match status" value="1"/>
</dbReference>
<dbReference type="InterPro" id="IPR022463">
    <property type="entry name" value="1-PFruKinase"/>
</dbReference>
<dbReference type="GO" id="GO:0005988">
    <property type="term" value="P:lactose metabolic process"/>
    <property type="evidence" value="ECO:0007669"/>
    <property type="project" value="UniProtKB-KW"/>
</dbReference>
<reference evidence="8" key="2">
    <citation type="submission" date="2020-09" db="EMBL/GenBank/DDBJ databases">
        <authorList>
            <person name="Sun Q."/>
            <person name="Zhou Y."/>
        </authorList>
    </citation>
    <scope>NUCLEOTIDE SEQUENCE</scope>
    <source>
        <strain evidence="8">CGMCC 1.12987</strain>
    </source>
</reference>
<proteinExistence type="inferred from homology"/>
<dbReference type="PIRSF" id="PIRSF000535">
    <property type="entry name" value="1PFK/6PFK/LacC"/>
    <property type="match status" value="1"/>
</dbReference>
<dbReference type="GO" id="GO:0005829">
    <property type="term" value="C:cytosol"/>
    <property type="evidence" value="ECO:0007669"/>
    <property type="project" value="TreeGrafter"/>
</dbReference>
<comment type="pathway">
    <text evidence="6">Carbohydrate metabolism; D-tagatose 6-phosphate degradation; D-glyceraldehyde 3-phosphate and glycerone phosphate from D-tagatose 6-phosphate: step 1/2.</text>
</comment>
<dbReference type="GO" id="GO:0008662">
    <property type="term" value="F:1-phosphofructokinase activity"/>
    <property type="evidence" value="ECO:0007669"/>
    <property type="project" value="InterPro"/>
</dbReference>
<keyword evidence="4 8" id="KW-0418">Kinase</keyword>
<dbReference type="GO" id="GO:0016052">
    <property type="term" value="P:carbohydrate catabolic process"/>
    <property type="evidence" value="ECO:0007669"/>
    <property type="project" value="UniProtKB-ARBA"/>
</dbReference>
<dbReference type="GO" id="GO:0044281">
    <property type="term" value="P:small molecule metabolic process"/>
    <property type="evidence" value="ECO:0007669"/>
    <property type="project" value="UniProtKB-ARBA"/>
</dbReference>
<dbReference type="InterPro" id="IPR029056">
    <property type="entry name" value="Ribokinase-like"/>
</dbReference>
<keyword evidence="3 6" id="KW-0547">Nucleotide-binding</keyword>
<dbReference type="Pfam" id="PF00294">
    <property type="entry name" value="PfkB"/>
    <property type="match status" value="1"/>
</dbReference>
<evidence type="ECO:0000313" key="8">
    <source>
        <dbReference type="EMBL" id="GGG02685.1"/>
    </source>
</evidence>
<sequence length="315" mass="33947">MKQHSPVITVTLNPALDKTVTIERFEYGGLNRIKDMRTDAGGKGINVAKVLKQFSLDVTAMGLIAGFQGQVIQEKLKKLGIRSVFLDTEGETRTNLKVVDEQTKQTTELNEPGITAQSSKLQDFIARFEAELSSASLAVLGGSLPPGTPADYYGTLIESAKNKQVRTILDADGEALKQGIEAIPFAIKPNIHELEMLTGRTFTTDEQIISAAGALIERGIEYVAVSMGGEGSLLVSRTEAVRARPFPITPMSTVGAGDSMVATLVYCFLQELSLEQTARWTSAAGTITASKPGTQVCSLPEVQARIDDVIIKRYP</sequence>
<dbReference type="FunFam" id="3.40.1190.20:FF:000001">
    <property type="entry name" value="Phosphofructokinase"/>
    <property type="match status" value="1"/>
</dbReference>
<dbReference type="InterPro" id="IPR011611">
    <property type="entry name" value="PfkB_dom"/>
</dbReference>
<dbReference type="NCBIfam" id="TIGR03168">
    <property type="entry name" value="1-PFK"/>
    <property type="match status" value="1"/>
</dbReference>
<comment type="catalytic activity">
    <reaction evidence="6">
        <text>D-tagatofuranose 6-phosphate + ATP = D-tagatofuranose 1,6-bisphosphate + ADP + H(+)</text>
        <dbReference type="Rhea" id="RHEA:12420"/>
        <dbReference type="ChEBI" id="CHEBI:15378"/>
        <dbReference type="ChEBI" id="CHEBI:30616"/>
        <dbReference type="ChEBI" id="CHEBI:58694"/>
        <dbReference type="ChEBI" id="CHEBI:58695"/>
        <dbReference type="ChEBI" id="CHEBI:456216"/>
        <dbReference type="EC" id="2.7.1.144"/>
    </reaction>
</comment>
<evidence type="ECO:0000313" key="9">
    <source>
        <dbReference type="Proteomes" id="UP000644756"/>
    </source>
</evidence>
<name>A0A917D145_9BACL</name>
<dbReference type="Gene3D" id="3.40.1190.20">
    <property type="match status" value="1"/>
</dbReference>
<dbReference type="RefSeq" id="WP_188530877.1">
    <property type="nucleotide sequence ID" value="NZ_BMGR01000005.1"/>
</dbReference>
<organism evidence="8 9">
    <name type="scientific">Paenibacillus abyssi</name>
    <dbReference type="NCBI Taxonomy" id="1340531"/>
    <lineage>
        <taxon>Bacteria</taxon>
        <taxon>Bacillati</taxon>
        <taxon>Bacillota</taxon>
        <taxon>Bacilli</taxon>
        <taxon>Bacillales</taxon>
        <taxon>Paenibacillaceae</taxon>
        <taxon>Paenibacillus</taxon>
    </lineage>
</organism>
<feature type="domain" description="Carbohydrate kinase PfkB" evidence="7">
    <location>
        <begin position="12"/>
        <end position="300"/>
    </location>
</feature>
<gene>
    <name evidence="8" type="primary">fruB</name>
    <name evidence="8" type="ORF">GCM10010916_19740</name>
</gene>
<dbReference type="InterPro" id="IPR017583">
    <property type="entry name" value="Tagatose/fructose_Pkinase"/>
</dbReference>
<reference evidence="8" key="1">
    <citation type="journal article" date="2014" name="Int. J. Syst. Evol. Microbiol.">
        <title>Complete genome sequence of Corynebacterium casei LMG S-19264T (=DSM 44701T), isolated from a smear-ripened cheese.</title>
        <authorList>
            <consortium name="US DOE Joint Genome Institute (JGI-PGF)"/>
            <person name="Walter F."/>
            <person name="Albersmeier A."/>
            <person name="Kalinowski J."/>
            <person name="Ruckert C."/>
        </authorList>
    </citation>
    <scope>NUCLEOTIDE SEQUENCE</scope>
    <source>
        <strain evidence="8">CGMCC 1.12987</strain>
    </source>
</reference>
<comment type="caution">
    <text evidence="8">The sequence shown here is derived from an EMBL/GenBank/DDBJ whole genome shotgun (WGS) entry which is preliminary data.</text>
</comment>
<dbReference type="EC" id="2.7.1.144" evidence="6"/>
<keyword evidence="6" id="KW-0423">Lactose metabolism</keyword>
<dbReference type="PANTHER" id="PTHR46566:SF2">
    <property type="entry name" value="ATP-DEPENDENT 6-PHOSPHOFRUCTOKINASE ISOZYME 2"/>
    <property type="match status" value="1"/>
</dbReference>
<protein>
    <recommendedName>
        <fullName evidence="6">Tagatose-6-phosphate kinase</fullName>
        <ecNumber evidence="6">2.7.1.144</ecNumber>
    </recommendedName>
</protein>
<dbReference type="NCBIfam" id="TIGR03828">
    <property type="entry name" value="pfkB"/>
    <property type="match status" value="1"/>
</dbReference>
<dbReference type="EMBL" id="BMGR01000005">
    <property type="protein sequence ID" value="GGG02685.1"/>
    <property type="molecule type" value="Genomic_DNA"/>
</dbReference>
<keyword evidence="9" id="KW-1185">Reference proteome</keyword>
<evidence type="ECO:0000256" key="5">
    <source>
        <dbReference type="ARBA" id="ARBA00022840"/>
    </source>
</evidence>
<accession>A0A917D145</accession>
<evidence type="ECO:0000256" key="1">
    <source>
        <dbReference type="ARBA" id="ARBA00005380"/>
    </source>
</evidence>
<evidence type="ECO:0000256" key="2">
    <source>
        <dbReference type="ARBA" id="ARBA00022679"/>
    </source>
</evidence>
<evidence type="ECO:0000256" key="6">
    <source>
        <dbReference type="PIRNR" id="PIRNR000535"/>
    </source>
</evidence>
<dbReference type="CDD" id="cd01164">
    <property type="entry name" value="FruK_PfkB_like"/>
    <property type="match status" value="1"/>
</dbReference>
<keyword evidence="5 6" id="KW-0067">ATP-binding</keyword>
<evidence type="ECO:0000256" key="4">
    <source>
        <dbReference type="ARBA" id="ARBA00022777"/>
    </source>
</evidence>
<comment type="similarity">
    <text evidence="1">Belongs to the carbohydrate kinase pfkB family.</text>
</comment>
<evidence type="ECO:0000256" key="3">
    <source>
        <dbReference type="ARBA" id="ARBA00022741"/>
    </source>
</evidence>
<keyword evidence="2 6" id="KW-0808">Transferase</keyword>
<dbReference type="SUPFAM" id="SSF53613">
    <property type="entry name" value="Ribokinase-like"/>
    <property type="match status" value="1"/>
</dbReference>
<dbReference type="GO" id="GO:0005524">
    <property type="term" value="F:ATP binding"/>
    <property type="evidence" value="ECO:0007669"/>
    <property type="project" value="UniProtKB-KW"/>
</dbReference>